<gene>
    <name evidence="2" type="ORF">WA026_022152</name>
</gene>
<dbReference type="Proteomes" id="UP001431783">
    <property type="component" value="Unassembled WGS sequence"/>
</dbReference>
<protein>
    <submittedName>
        <fullName evidence="2">Uncharacterized protein</fullName>
    </submittedName>
</protein>
<feature type="chain" id="PRO_5043755050" evidence="1">
    <location>
        <begin position="20"/>
        <end position="147"/>
    </location>
</feature>
<sequence length="147" mass="16872">MGAISLVFLFLLSTKWCDCNSSKLLEINHPKAELQRLLNDILIRNLLPYKCVTVITDSVYSSFFNRKWFHSFQAFISFVTIIIDDTEDMMSPYNGTQKALAMSIEASCQMYIILLSNGIQCSRLLRFGDRYAISTVDCKCVPEQYLN</sequence>
<proteinExistence type="predicted"/>
<keyword evidence="1" id="KW-0732">Signal</keyword>
<evidence type="ECO:0000313" key="3">
    <source>
        <dbReference type="Proteomes" id="UP001431783"/>
    </source>
</evidence>
<comment type="caution">
    <text evidence="2">The sequence shown here is derived from an EMBL/GenBank/DDBJ whole genome shotgun (WGS) entry which is preliminary data.</text>
</comment>
<accession>A0AAW1TZ02</accession>
<dbReference type="AlphaFoldDB" id="A0AAW1TZ02"/>
<keyword evidence="3" id="KW-1185">Reference proteome</keyword>
<dbReference type="EMBL" id="JARQZJ010000018">
    <property type="protein sequence ID" value="KAK9873347.1"/>
    <property type="molecule type" value="Genomic_DNA"/>
</dbReference>
<feature type="signal peptide" evidence="1">
    <location>
        <begin position="1"/>
        <end position="19"/>
    </location>
</feature>
<organism evidence="2 3">
    <name type="scientific">Henosepilachna vigintioctopunctata</name>
    <dbReference type="NCBI Taxonomy" id="420089"/>
    <lineage>
        <taxon>Eukaryota</taxon>
        <taxon>Metazoa</taxon>
        <taxon>Ecdysozoa</taxon>
        <taxon>Arthropoda</taxon>
        <taxon>Hexapoda</taxon>
        <taxon>Insecta</taxon>
        <taxon>Pterygota</taxon>
        <taxon>Neoptera</taxon>
        <taxon>Endopterygota</taxon>
        <taxon>Coleoptera</taxon>
        <taxon>Polyphaga</taxon>
        <taxon>Cucujiformia</taxon>
        <taxon>Coccinelloidea</taxon>
        <taxon>Coccinellidae</taxon>
        <taxon>Epilachninae</taxon>
        <taxon>Epilachnini</taxon>
        <taxon>Henosepilachna</taxon>
    </lineage>
</organism>
<evidence type="ECO:0000256" key="1">
    <source>
        <dbReference type="SAM" id="SignalP"/>
    </source>
</evidence>
<reference evidence="2 3" key="1">
    <citation type="submission" date="2023-03" db="EMBL/GenBank/DDBJ databases">
        <title>Genome insight into feeding habits of ladybird beetles.</title>
        <authorList>
            <person name="Li H.-S."/>
            <person name="Huang Y.-H."/>
            <person name="Pang H."/>
        </authorList>
    </citation>
    <scope>NUCLEOTIDE SEQUENCE [LARGE SCALE GENOMIC DNA]</scope>
    <source>
        <strain evidence="2">SYSU_2023b</strain>
        <tissue evidence="2">Whole body</tissue>
    </source>
</reference>
<name>A0AAW1TZ02_9CUCU</name>
<evidence type="ECO:0000313" key="2">
    <source>
        <dbReference type="EMBL" id="KAK9873347.1"/>
    </source>
</evidence>